<comment type="caution">
    <text evidence="3">The sequence shown here is derived from an EMBL/GenBank/DDBJ whole genome shotgun (WGS) entry which is preliminary data.</text>
</comment>
<dbReference type="AlphaFoldDB" id="A0A9N9LWW0"/>
<gene>
    <name evidence="3" type="ORF">HYALB_00013391</name>
</gene>
<organism evidence="3 4">
    <name type="scientific">Hymenoscyphus albidus</name>
    <dbReference type="NCBI Taxonomy" id="595503"/>
    <lineage>
        <taxon>Eukaryota</taxon>
        <taxon>Fungi</taxon>
        <taxon>Dikarya</taxon>
        <taxon>Ascomycota</taxon>
        <taxon>Pezizomycotina</taxon>
        <taxon>Leotiomycetes</taxon>
        <taxon>Helotiales</taxon>
        <taxon>Helotiaceae</taxon>
        <taxon>Hymenoscyphus</taxon>
    </lineage>
</organism>
<keyword evidence="4" id="KW-1185">Reference proteome</keyword>
<dbReference type="Pfam" id="PF24883">
    <property type="entry name" value="NPHP3_N"/>
    <property type="match status" value="1"/>
</dbReference>
<evidence type="ECO:0000259" key="2">
    <source>
        <dbReference type="Pfam" id="PF24883"/>
    </source>
</evidence>
<keyword evidence="1" id="KW-0677">Repeat</keyword>
<dbReference type="InterPro" id="IPR056884">
    <property type="entry name" value="NPHP3-like_N"/>
</dbReference>
<dbReference type="InterPro" id="IPR027417">
    <property type="entry name" value="P-loop_NTPase"/>
</dbReference>
<evidence type="ECO:0000313" key="4">
    <source>
        <dbReference type="Proteomes" id="UP000701801"/>
    </source>
</evidence>
<evidence type="ECO:0000313" key="3">
    <source>
        <dbReference type="EMBL" id="CAG8980066.1"/>
    </source>
</evidence>
<reference evidence="3" key="1">
    <citation type="submission" date="2021-07" db="EMBL/GenBank/DDBJ databases">
        <authorList>
            <person name="Durling M."/>
        </authorList>
    </citation>
    <scope>NUCLEOTIDE SEQUENCE</scope>
</reference>
<accession>A0A9N9LWW0</accession>
<sequence>MTYNNRNCTIVSLETNFGNATIAAKRREEMYGREPQLSGRQSSGSNEYYGNHILGGQVHIGNANYTHTGVENHYYSGIEDPLSLLPNAADAPFNSVEHQNELLCLPNTRANLLQEIYDWANRQDERYIFWLNGLASTGKSTIARTIARRYFEKERLGASFFFSRGSGDVGHASKFFTSIAVQLANHIPSLRQYINNTISKRKDIAGQSFRDQ</sequence>
<dbReference type="SUPFAM" id="SSF52540">
    <property type="entry name" value="P-loop containing nucleoside triphosphate hydrolases"/>
    <property type="match status" value="1"/>
</dbReference>
<feature type="domain" description="Nephrocystin 3-like N-terminal" evidence="2">
    <location>
        <begin position="114"/>
        <end position="210"/>
    </location>
</feature>
<dbReference type="OrthoDB" id="674604at2759"/>
<evidence type="ECO:0000256" key="1">
    <source>
        <dbReference type="ARBA" id="ARBA00022737"/>
    </source>
</evidence>
<proteinExistence type="predicted"/>
<protein>
    <recommendedName>
        <fullName evidence="2">Nephrocystin 3-like N-terminal domain-containing protein</fullName>
    </recommendedName>
</protein>
<dbReference type="Proteomes" id="UP000701801">
    <property type="component" value="Unassembled WGS sequence"/>
</dbReference>
<name>A0A9N9LWW0_9HELO</name>
<dbReference type="EMBL" id="CAJVRM010000353">
    <property type="protein sequence ID" value="CAG8980066.1"/>
    <property type="molecule type" value="Genomic_DNA"/>
</dbReference>